<accession>A0A516PXY3</accession>
<dbReference type="AlphaFoldDB" id="A0A516PXY3"/>
<evidence type="ECO:0000313" key="2">
    <source>
        <dbReference type="Proteomes" id="UP000319263"/>
    </source>
</evidence>
<reference evidence="1 2" key="1">
    <citation type="submission" date="2019-07" db="EMBL/GenBank/DDBJ databases">
        <title>Microlunatus dokdonensis sp. nov. isolated from the rhizospheric soil of the wild plant Elymus tsukushiensis.</title>
        <authorList>
            <person name="Ghim S.-Y."/>
            <person name="Hwang Y.-J."/>
            <person name="Son J.-S."/>
            <person name="Shin J.-H."/>
        </authorList>
    </citation>
    <scope>NUCLEOTIDE SEQUENCE [LARGE SCALE GENOMIC DNA]</scope>
    <source>
        <strain evidence="1 2">KUDC0627</strain>
    </source>
</reference>
<gene>
    <name evidence="1" type="ORF">FOE78_07830</name>
</gene>
<proteinExistence type="predicted"/>
<sequence length="61" mass="7193">MVRYRVTGVTGAQFGVQWEHKDDDREIARRVLNILSDRRMLWKDFSLEIEEHCVKSANLSS</sequence>
<dbReference type="Proteomes" id="UP000319263">
    <property type="component" value="Chromosome"/>
</dbReference>
<name>A0A516PXY3_9ACTN</name>
<dbReference type="EMBL" id="CP041692">
    <property type="protein sequence ID" value="QDP95821.1"/>
    <property type="molecule type" value="Genomic_DNA"/>
</dbReference>
<keyword evidence="2" id="KW-1185">Reference proteome</keyword>
<dbReference type="RefSeq" id="WP_143985787.1">
    <property type="nucleotide sequence ID" value="NZ_CP041692.1"/>
</dbReference>
<evidence type="ECO:0000313" key="1">
    <source>
        <dbReference type="EMBL" id="QDP95821.1"/>
    </source>
</evidence>
<dbReference type="OrthoDB" id="5148662at2"/>
<organism evidence="1 2">
    <name type="scientific">Microlunatus elymi</name>
    <dbReference type="NCBI Taxonomy" id="2596828"/>
    <lineage>
        <taxon>Bacteria</taxon>
        <taxon>Bacillati</taxon>
        <taxon>Actinomycetota</taxon>
        <taxon>Actinomycetes</taxon>
        <taxon>Propionibacteriales</taxon>
        <taxon>Propionibacteriaceae</taxon>
        <taxon>Microlunatus</taxon>
    </lineage>
</organism>
<protein>
    <submittedName>
        <fullName evidence="1">Uncharacterized protein</fullName>
    </submittedName>
</protein>
<dbReference type="KEGG" id="mik:FOE78_07830"/>